<proteinExistence type="predicted"/>
<protein>
    <submittedName>
        <fullName evidence="1">Uncharacterized protein</fullName>
    </submittedName>
</protein>
<evidence type="ECO:0000313" key="1">
    <source>
        <dbReference type="EMBL" id="JAG99436.1"/>
    </source>
</evidence>
<name>A0A0E9P5E3_ANGAN</name>
<dbReference type="EMBL" id="GBXM01109140">
    <property type="protein sequence ID" value="JAG99436.1"/>
    <property type="molecule type" value="Transcribed_RNA"/>
</dbReference>
<reference evidence="1" key="2">
    <citation type="journal article" date="2015" name="Fish Shellfish Immunol.">
        <title>Early steps in the European eel (Anguilla anguilla)-Vibrio vulnificus interaction in the gills: Role of the RtxA13 toxin.</title>
        <authorList>
            <person name="Callol A."/>
            <person name="Pajuelo D."/>
            <person name="Ebbesson L."/>
            <person name="Teles M."/>
            <person name="MacKenzie S."/>
            <person name="Amaro C."/>
        </authorList>
    </citation>
    <scope>NUCLEOTIDE SEQUENCE</scope>
</reference>
<accession>A0A0E9P5E3</accession>
<dbReference type="AlphaFoldDB" id="A0A0E9P5E3"/>
<organism evidence="1">
    <name type="scientific">Anguilla anguilla</name>
    <name type="common">European freshwater eel</name>
    <name type="synonym">Muraena anguilla</name>
    <dbReference type="NCBI Taxonomy" id="7936"/>
    <lineage>
        <taxon>Eukaryota</taxon>
        <taxon>Metazoa</taxon>
        <taxon>Chordata</taxon>
        <taxon>Craniata</taxon>
        <taxon>Vertebrata</taxon>
        <taxon>Euteleostomi</taxon>
        <taxon>Actinopterygii</taxon>
        <taxon>Neopterygii</taxon>
        <taxon>Teleostei</taxon>
        <taxon>Anguilliformes</taxon>
        <taxon>Anguillidae</taxon>
        <taxon>Anguilla</taxon>
    </lineage>
</organism>
<sequence>MTITNNHILTVKDFEGRIVLFKRN</sequence>
<reference evidence="1" key="1">
    <citation type="submission" date="2014-11" db="EMBL/GenBank/DDBJ databases">
        <authorList>
            <person name="Amaro Gonzalez C."/>
        </authorList>
    </citation>
    <scope>NUCLEOTIDE SEQUENCE</scope>
</reference>